<protein>
    <submittedName>
        <fullName evidence="2">Uncharacterized protein</fullName>
    </submittedName>
</protein>
<reference evidence="2 3" key="1">
    <citation type="submission" date="2017-01" db="EMBL/GenBank/DDBJ databases">
        <title>Genome analysis of Paenibacillus selenitrireducens ES3-24.</title>
        <authorList>
            <person name="Xu D."/>
            <person name="Yao R."/>
            <person name="Zheng S."/>
        </authorList>
    </citation>
    <scope>NUCLEOTIDE SEQUENCE [LARGE SCALE GENOMIC DNA]</scope>
    <source>
        <strain evidence="2 3">ES3-24</strain>
    </source>
</reference>
<sequence length="85" mass="9314">MSREIRELRGGATQSNVSLNSSGSGTVEEAVSTSYRTAFITRLRFILVNGCAGSRYFGGNSMEWVGLTPCQREWYRDGLGLSSLD</sequence>
<comment type="caution">
    <text evidence="2">The sequence shown here is derived from an EMBL/GenBank/DDBJ whole genome shotgun (WGS) entry which is preliminary data.</text>
</comment>
<keyword evidence="3" id="KW-1185">Reference proteome</keyword>
<accession>A0A1T2X2Z1</accession>
<gene>
    <name evidence="2" type="ORF">BVG16_25385</name>
</gene>
<organism evidence="2 3">
    <name type="scientific">Paenibacillus selenitireducens</name>
    <dbReference type="NCBI Taxonomy" id="1324314"/>
    <lineage>
        <taxon>Bacteria</taxon>
        <taxon>Bacillati</taxon>
        <taxon>Bacillota</taxon>
        <taxon>Bacilli</taxon>
        <taxon>Bacillales</taxon>
        <taxon>Paenibacillaceae</taxon>
        <taxon>Paenibacillus</taxon>
    </lineage>
</organism>
<proteinExistence type="predicted"/>
<dbReference type="EMBL" id="MSZX01000012">
    <property type="protein sequence ID" value="OPA74086.1"/>
    <property type="molecule type" value="Genomic_DNA"/>
</dbReference>
<dbReference type="Proteomes" id="UP000190188">
    <property type="component" value="Unassembled WGS sequence"/>
</dbReference>
<evidence type="ECO:0000256" key="1">
    <source>
        <dbReference type="SAM" id="MobiDB-lite"/>
    </source>
</evidence>
<feature type="compositionally biased region" description="Polar residues" evidence="1">
    <location>
        <begin position="12"/>
        <end position="25"/>
    </location>
</feature>
<evidence type="ECO:0000313" key="3">
    <source>
        <dbReference type="Proteomes" id="UP000190188"/>
    </source>
</evidence>
<evidence type="ECO:0000313" key="2">
    <source>
        <dbReference type="EMBL" id="OPA74086.1"/>
    </source>
</evidence>
<dbReference type="AlphaFoldDB" id="A0A1T2X2Z1"/>
<feature type="region of interest" description="Disordered" evidence="1">
    <location>
        <begin position="1"/>
        <end position="25"/>
    </location>
</feature>
<name>A0A1T2X2Z1_9BACL</name>